<name>A0ACD3SLK3_9BURK</name>
<gene>
    <name evidence="1" type="ORF">MW7_014035</name>
</gene>
<keyword evidence="2" id="KW-1185">Reference proteome</keyword>
<comment type="caution">
    <text evidence="1">The sequence shown here is derived from an EMBL/GenBank/DDBJ whole genome shotgun (WGS) entry which is preliminary data.</text>
</comment>
<sequence>MLIEQTLAAFGQETGLGALVLTEDAPLHLALSDHEELIFERCPDGILLHLDTRVRYDMPLVLASAMQRITADGATPYPVQVGMRETPEGSWLIVGTRADERTFTLQWIELATAHLERWVGALRRDYPESFDGPFR</sequence>
<accession>A0ACD3SLK3</accession>
<evidence type="ECO:0000313" key="1">
    <source>
        <dbReference type="EMBL" id="TMS57077.1"/>
    </source>
</evidence>
<evidence type="ECO:0000313" key="2">
    <source>
        <dbReference type="Proteomes" id="UP000004277"/>
    </source>
</evidence>
<reference evidence="1" key="1">
    <citation type="submission" date="2019-05" db="EMBL/GenBank/DDBJ databases">
        <title>Revised genome assembly of Burkholderiaceae (previously Ralstonia) sp. PBA.</title>
        <authorList>
            <person name="Gan H.M."/>
        </authorList>
    </citation>
    <scope>NUCLEOTIDE SEQUENCE</scope>
    <source>
        <strain evidence="1">PBA</strain>
    </source>
</reference>
<organism evidence="1 2">
    <name type="scientific">Imbroritus primus</name>
    <dbReference type="NCBI Taxonomy" id="3058603"/>
    <lineage>
        <taxon>Bacteria</taxon>
        <taxon>Pseudomonadati</taxon>
        <taxon>Pseudomonadota</taxon>
        <taxon>Betaproteobacteria</taxon>
        <taxon>Burkholderiales</taxon>
        <taxon>Burkholderiaceae</taxon>
        <taxon>Imbroritus</taxon>
    </lineage>
</organism>
<dbReference type="Proteomes" id="UP000004277">
    <property type="component" value="Unassembled WGS sequence"/>
</dbReference>
<protein>
    <submittedName>
        <fullName evidence="1">Uncharacterized protein</fullName>
    </submittedName>
</protein>
<proteinExistence type="predicted"/>
<dbReference type="EMBL" id="AKCV02000025">
    <property type="protein sequence ID" value="TMS57077.1"/>
    <property type="molecule type" value="Genomic_DNA"/>
</dbReference>